<keyword evidence="1" id="KW-0808">Transferase</keyword>
<organism evidence="1 2">
    <name type="scientific">Taklimakanibacter albus</name>
    <dbReference type="NCBI Taxonomy" id="2800327"/>
    <lineage>
        <taxon>Bacteria</taxon>
        <taxon>Pseudomonadati</taxon>
        <taxon>Pseudomonadota</taxon>
        <taxon>Alphaproteobacteria</taxon>
        <taxon>Hyphomicrobiales</taxon>
        <taxon>Aestuariivirgaceae</taxon>
        <taxon>Taklimakanibacter</taxon>
    </lineage>
</organism>
<gene>
    <name evidence="1" type="ORF">JHL16_09360</name>
</gene>
<dbReference type="Proteomes" id="UP000616151">
    <property type="component" value="Unassembled WGS sequence"/>
</dbReference>
<evidence type="ECO:0000313" key="1">
    <source>
        <dbReference type="EMBL" id="MBK1866558.1"/>
    </source>
</evidence>
<dbReference type="EMBL" id="JAENHL010000006">
    <property type="protein sequence ID" value="MBK1866558.1"/>
    <property type="molecule type" value="Genomic_DNA"/>
</dbReference>
<keyword evidence="1" id="KW-0418">Kinase</keyword>
<accession>A0ACC5R2D1</accession>
<sequence>MDALPNPLLLLDDADHIHLANSAAEDFFQAGKATLLKTRFTDLMPLASPALNAIADARQSGGVVNEYAISAGTPRYGGERNVDLQAALMHEQPRFVLVMLLERSMAHKIDRQLTHRNAARSVSGMAAMLAHEIKNPLSGIRGAAQLLEPTLSSDDRALARLICEETDRIRDLVDRMEVFSDERPPEREPVNIHAVLERVKTLAMAGMTQSIPIREEYDPSLPPVMGSRNQLIQVFINLVKNAVEAIESSGSGGEIQLTTAFRPGVRLSIAASGERVTLPLEVCVKDTGPGVPADIRPHLFDPFITTKPNGRGLGLALVAKIVRDHGGIIECEPHDGGTTFRVLLPMLRQSPQAQLEETKA</sequence>
<reference evidence="1" key="1">
    <citation type="submission" date="2021-01" db="EMBL/GenBank/DDBJ databases">
        <authorList>
            <person name="Sun Q."/>
        </authorList>
    </citation>
    <scope>NUCLEOTIDE SEQUENCE</scope>
    <source>
        <strain evidence="1">YIM B02566</strain>
    </source>
</reference>
<evidence type="ECO:0000313" key="2">
    <source>
        <dbReference type="Proteomes" id="UP000616151"/>
    </source>
</evidence>
<protein>
    <submittedName>
        <fullName evidence="1">Two-component sensor histidine kinase</fullName>
    </submittedName>
</protein>
<proteinExistence type="predicted"/>
<name>A0ACC5R2D1_9HYPH</name>
<comment type="caution">
    <text evidence="1">The sequence shown here is derived from an EMBL/GenBank/DDBJ whole genome shotgun (WGS) entry which is preliminary data.</text>
</comment>
<keyword evidence="2" id="KW-1185">Reference proteome</keyword>